<organism evidence="2 3">
    <name type="scientific">Rubripirellula amarantea</name>
    <dbReference type="NCBI Taxonomy" id="2527999"/>
    <lineage>
        <taxon>Bacteria</taxon>
        <taxon>Pseudomonadati</taxon>
        <taxon>Planctomycetota</taxon>
        <taxon>Planctomycetia</taxon>
        <taxon>Pirellulales</taxon>
        <taxon>Pirellulaceae</taxon>
        <taxon>Rubripirellula</taxon>
    </lineage>
</organism>
<evidence type="ECO:0000259" key="1">
    <source>
        <dbReference type="Pfam" id="PF04230"/>
    </source>
</evidence>
<sequence>MTQSNPRGALVYGFWGQNIGNAFFNIGGKWIVENTFGPNVSEIQDQPAYRTFHKKHSGNPKNDIKLLQYIDCDYVVLQGPMLTTSFRAIWEPTFKALKARGTKIILLSAGFFRYTDEEFDAAISFLKQYPPDMISSRDARTYEKIKDLAPLTYSGIDSAFFWPRAYTPVKLDMDPYITVNFDQYPEPNMTVSNAPLPGSVTANADQSFEALGRHWALKQPSLLKKFSAAGQWQCYLGARLDMRSLPEKIDGLTVMRPEHRVNPHITWKVYSQPGAIGSDEPFTYFTIYSQTELTLSDRVHACVATLAAGKPAMLCHPTPRAYLFERLGLDEIRAKPVLLDLDMLHQEQESELAFLRDAAQQLFPKG</sequence>
<proteinExistence type="predicted"/>
<feature type="domain" description="Polysaccharide pyruvyl transferase" evidence="1">
    <location>
        <begin position="18"/>
        <end position="313"/>
    </location>
</feature>
<dbReference type="AlphaFoldDB" id="A0A5C5WI12"/>
<reference evidence="2 3" key="1">
    <citation type="submission" date="2019-02" db="EMBL/GenBank/DDBJ databases">
        <title>Deep-cultivation of Planctomycetes and their phenomic and genomic characterization uncovers novel biology.</title>
        <authorList>
            <person name="Wiegand S."/>
            <person name="Jogler M."/>
            <person name="Boedeker C."/>
            <person name="Pinto D."/>
            <person name="Vollmers J."/>
            <person name="Rivas-Marin E."/>
            <person name="Kohn T."/>
            <person name="Peeters S.H."/>
            <person name="Heuer A."/>
            <person name="Rast P."/>
            <person name="Oberbeckmann S."/>
            <person name="Bunk B."/>
            <person name="Jeske O."/>
            <person name="Meyerdierks A."/>
            <person name="Storesund J.E."/>
            <person name="Kallscheuer N."/>
            <person name="Luecker S."/>
            <person name="Lage O.M."/>
            <person name="Pohl T."/>
            <person name="Merkel B.J."/>
            <person name="Hornburger P."/>
            <person name="Mueller R.-W."/>
            <person name="Bruemmer F."/>
            <person name="Labrenz M."/>
            <person name="Spormann A.M."/>
            <person name="Op Den Camp H."/>
            <person name="Overmann J."/>
            <person name="Amann R."/>
            <person name="Jetten M.S.M."/>
            <person name="Mascher T."/>
            <person name="Medema M.H."/>
            <person name="Devos D.P."/>
            <person name="Kaster A.-K."/>
            <person name="Ovreas L."/>
            <person name="Rohde M."/>
            <person name="Galperin M.Y."/>
            <person name="Jogler C."/>
        </authorList>
    </citation>
    <scope>NUCLEOTIDE SEQUENCE [LARGE SCALE GENOMIC DNA]</scope>
    <source>
        <strain evidence="2 3">Pla22</strain>
    </source>
</reference>
<dbReference type="Proteomes" id="UP000316598">
    <property type="component" value="Unassembled WGS sequence"/>
</dbReference>
<accession>A0A5C5WI12</accession>
<dbReference type="RefSeq" id="WP_165440803.1">
    <property type="nucleotide sequence ID" value="NZ_SJPI01000003.1"/>
</dbReference>
<dbReference type="EMBL" id="SJPI01000003">
    <property type="protein sequence ID" value="TWT49643.1"/>
    <property type="molecule type" value="Genomic_DNA"/>
</dbReference>
<keyword evidence="2" id="KW-0808">Transferase</keyword>
<dbReference type="InterPro" id="IPR007345">
    <property type="entry name" value="Polysacch_pyruvyl_Trfase"/>
</dbReference>
<comment type="caution">
    <text evidence="2">The sequence shown here is derived from an EMBL/GenBank/DDBJ whole genome shotgun (WGS) entry which is preliminary data.</text>
</comment>
<protein>
    <submittedName>
        <fullName evidence="2">Polysaccharide pyruvyl transferase</fullName>
    </submittedName>
</protein>
<gene>
    <name evidence="2" type="ORF">Pla22_48410</name>
</gene>
<name>A0A5C5WI12_9BACT</name>
<dbReference type="Pfam" id="PF04230">
    <property type="entry name" value="PS_pyruv_trans"/>
    <property type="match status" value="1"/>
</dbReference>
<evidence type="ECO:0000313" key="2">
    <source>
        <dbReference type="EMBL" id="TWT49643.1"/>
    </source>
</evidence>
<keyword evidence="3" id="KW-1185">Reference proteome</keyword>
<evidence type="ECO:0000313" key="3">
    <source>
        <dbReference type="Proteomes" id="UP000316598"/>
    </source>
</evidence>
<dbReference type="GO" id="GO:0016740">
    <property type="term" value="F:transferase activity"/>
    <property type="evidence" value="ECO:0007669"/>
    <property type="project" value="UniProtKB-KW"/>
</dbReference>